<evidence type="ECO:0000256" key="1">
    <source>
        <dbReference type="SAM" id="Phobius"/>
    </source>
</evidence>
<feature type="transmembrane region" description="Helical" evidence="1">
    <location>
        <begin position="178"/>
        <end position="197"/>
    </location>
</feature>
<evidence type="ECO:0000313" key="3">
    <source>
        <dbReference type="EMBL" id="KIL71477.1"/>
    </source>
</evidence>
<name>A0A0C2XAS0_AMAMK</name>
<dbReference type="InParanoid" id="A0A0C2XAS0"/>
<keyword evidence="1" id="KW-0472">Membrane</keyword>
<feature type="chain" id="PRO_5002158803" evidence="2">
    <location>
        <begin position="17"/>
        <end position="224"/>
    </location>
</feature>
<dbReference type="AlphaFoldDB" id="A0A0C2XAS0"/>
<evidence type="ECO:0000256" key="2">
    <source>
        <dbReference type="SAM" id="SignalP"/>
    </source>
</evidence>
<dbReference type="Proteomes" id="UP000054549">
    <property type="component" value="Unassembled WGS sequence"/>
</dbReference>
<sequence length="224" mass="25393">MTPLLLLLLLAALAFGNTEVVKYTISDSLLSLPVPSPDSQWPVLSQSHQDKKFNITPALSSSVCTEDDQKCLHRLWTVLDTTGTKWSSYSTYMLRISWPAHFPTKFSINIYESPSGNPRLRYARIDAIVDAVHTPPSDGIYPFLPHHTSTTTSEEKWEPVPFYLDLEPLHLGFLPESMIPVAICIVVISIFVYKFIVPLIDRYLQTLAEQARRELTSNGFKRKN</sequence>
<feature type="signal peptide" evidence="2">
    <location>
        <begin position="1"/>
        <end position="16"/>
    </location>
</feature>
<proteinExistence type="predicted"/>
<accession>A0A0C2XAS0</accession>
<protein>
    <submittedName>
        <fullName evidence="3">Uncharacterized protein</fullName>
    </submittedName>
</protein>
<keyword evidence="1" id="KW-1133">Transmembrane helix</keyword>
<keyword evidence="4" id="KW-1185">Reference proteome</keyword>
<evidence type="ECO:0000313" key="4">
    <source>
        <dbReference type="Proteomes" id="UP000054549"/>
    </source>
</evidence>
<dbReference type="OrthoDB" id="3360032at2759"/>
<dbReference type="EMBL" id="KN818222">
    <property type="protein sequence ID" value="KIL71477.1"/>
    <property type="molecule type" value="Genomic_DNA"/>
</dbReference>
<reference evidence="3 4" key="1">
    <citation type="submission" date="2014-04" db="EMBL/GenBank/DDBJ databases">
        <title>Evolutionary Origins and Diversification of the Mycorrhizal Mutualists.</title>
        <authorList>
            <consortium name="DOE Joint Genome Institute"/>
            <consortium name="Mycorrhizal Genomics Consortium"/>
            <person name="Kohler A."/>
            <person name="Kuo A."/>
            <person name="Nagy L.G."/>
            <person name="Floudas D."/>
            <person name="Copeland A."/>
            <person name="Barry K.W."/>
            <person name="Cichocki N."/>
            <person name="Veneault-Fourrey C."/>
            <person name="LaButti K."/>
            <person name="Lindquist E.A."/>
            <person name="Lipzen A."/>
            <person name="Lundell T."/>
            <person name="Morin E."/>
            <person name="Murat C."/>
            <person name="Riley R."/>
            <person name="Ohm R."/>
            <person name="Sun H."/>
            <person name="Tunlid A."/>
            <person name="Henrissat B."/>
            <person name="Grigoriev I.V."/>
            <person name="Hibbett D.S."/>
            <person name="Martin F."/>
        </authorList>
    </citation>
    <scope>NUCLEOTIDE SEQUENCE [LARGE SCALE GENOMIC DNA]</scope>
    <source>
        <strain evidence="3 4">Koide BX008</strain>
    </source>
</reference>
<dbReference type="HOGENOM" id="CLU_099928_0_0_1"/>
<keyword evidence="2" id="KW-0732">Signal</keyword>
<organism evidence="3 4">
    <name type="scientific">Amanita muscaria (strain Koide BX008)</name>
    <dbReference type="NCBI Taxonomy" id="946122"/>
    <lineage>
        <taxon>Eukaryota</taxon>
        <taxon>Fungi</taxon>
        <taxon>Dikarya</taxon>
        <taxon>Basidiomycota</taxon>
        <taxon>Agaricomycotina</taxon>
        <taxon>Agaricomycetes</taxon>
        <taxon>Agaricomycetidae</taxon>
        <taxon>Agaricales</taxon>
        <taxon>Pluteineae</taxon>
        <taxon>Amanitaceae</taxon>
        <taxon>Amanita</taxon>
    </lineage>
</organism>
<gene>
    <name evidence="3" type="ORF">M378DRAFT_174752</name>
</gene>
<dbReference type="STRING" id="946122.A0A0C2XAS0"/>
<keyword evidence="1" id="KW-0812">Transmembrane</keyword>